<dbReference type="GO" id="GO:0010181">
    <property type="term" value="F:FMN binding"/>
    <property type="evidence" value="ECO:0007669"/>
    <property type="project" value="UniProtKB-UniRule"/>
</dbReference>
<dbReference type="InterPro" id="IPR001269">
    <property type="entry name" value="DUS_fam"/>
</dbReference>
<dbReference type="NCBIfam" id="TIGR00742">
    <property type="entry name" value="yjbN"/>
    <property type="match status" value="1"/>
</dbReference>
<evidence type="ECO:0000256" key="12">
    <source>
        <dbReference type="PIRSR" id="PIRSR006621-2"/>
    </source>
</evidence>
<feature type="binding site" evidence="9 12">
    <location>
        <position position="52"/>
    </location>
    <ligand>
        <name>FMN</name>
        <dbReference type="ChEBI" id="CHEBI:58210"/>
    </ligand>
</feature>
<comment type="function">
    <text evidence="9">Catalyzes the synthesis of 5,6-dihydrouridine (D), a modified base found in the D-loop of most tRNAs, via the reduction of the C5-C6 double bond in target uridines. Specifically modifies U20 and U20a in tRNAs.</text>
</comment>
<dbReference type="GO" id="GO:0102266">
    <property type="term" value="F:tRNA-dihydrouridine20a synthase activity"/>
    <property type="evidence" value="ECO:0007669"/>
    <property type="project" value="RHEA"/>
</dbReference>
<comment type="catalytic activity">
    <reaction evidence="9">
        <text>5,6-dihydrouridine(20a) in tRNA + NADP(+) = uridine(20a) in tRNA + NADPH + H(+)</text>
        <dbReference type="Rhea" id="RHEA:53344"/>
        <dbReference type="Rhea" id="RHEA-COMP:13535"/>
        <dbReference type="Rhea" id="RHEA-COMP:13536"/>
        <dbReference type="ChEBI" id="CHEBI:15378"/>
        <dbReference type="ChEBI" id="CHEBI:57783"/>
        <dbReference type="ChEBI" id="CHEBI:58349"/>
        <dbReference type="ChEBI" id="CHEBI:65315"/>
        <dbReference type="ChEBI" id="CHEBI:74443"/>
    </reaction>
</comment>
<comment type="caution">
    <text evidence="9">Lacks conserved residue(s) required for the propagation of feature annotation.</text>
</comment>
<evidence type="ECO:0000256" key="7">
    <source>
        <dbReference type="ARBA" id="ARBA00022884"/>
    </source>
</evidence>
<dbReference type="AlphaFoldDB" id="A0A1N7NQ96"/>
<evidence type="ECO:0000256" key="6">
    <source>
        <dbReference type="ARBA" id="ARBA00022857"/>
    </source>
</evidence>
<comment type="similarity">
    <text evidence="9">Belongs to the Dus family. DusA subfamily.</text>
</comment>
<dbReference type="EMBL" id="FTOE01000010">
    <property type="protein sequence ID" value="SIT00420.1"/>
    <property type="molecule type" value="Genomic_DNA"/>
</dbReference>
<sequence length="312" mass="35435">MDWTDKHCRMFHRTLSKNALLYSEMVTTGALIFGDKHRHLAYNEGEHPVALQLGGGDPADLAKCARLAEEYGYDEINLNVGCPSDRVQNNMIGACLMEYPEKVRDCMSAMLDAATIPVTIKHRLGIDELDSDEHLHHFVDTVKASGCTTFIVHARKAILQGLSPKQNRDVPPLQYERVYQLKQLFPELEIILNGGVKTLDECQHHLQHIDGVMMGREAYQNPYILAEVDNRLYDDNHALMSRIESVEAYLPYIETQLKQDVYLNHISRHILNIFHGMPGGKQFRRLISEQAHKPGAGIEVIHQALSKIKDFT</sequence>
<comment type="catalytic activity">
    <reaction evidence="9">
        <text>5,6-dihydrouridine(20) in tRNA + NADP(+) = uridine(20) in tRNA + NADPH + H(+)</text>
        <dbReference type="Rhea" id="RHEA:53336"/>
        <dbReference type="Rhea" id="RHEA-COMP:13533"/>
        <dbReference type="Rhea" id="RHEA-COMP:13534"/>
        <dbReference type="ChEBI" id="CHEBI:15378"/>
        <dbReference type="ChEBI" id="CHEBI:57783"/>
        <dbReference type="ChEBI" id="CHEBI:58349"/>
        <dbReference type="ChEBI" id="CHEBI:65315"/>
        <dbReference type="ChEBI" id="CHEBI:74443"/>
        <dbReference type="EC" id="1.3.1.91"/>
    </reaction>
</comment>
<gene>
    <name evidence="9" type="primary">dusA</name>
    <name evidence="14" type="ORF">SAMN05421760_110131</name>
</gene>
<protein>
    <recommendedName>
        <fullName evidence="9">tRNA-dihydrouridine(20/20a) synthase</fullName>
        <ecNumber evidence="9">1.3.1.91</ecNumber>
    </recommendedName>
    <alternativeName>
        <fullName evidence="9">U20-specific dihydrouridine synthase</fullName>
        <shortName evidence="9">U20-specific Dus</shortName>
    </alternativeName>
    <alternativeName>
        <fullName evidence="9">tRNA-dihydrouridine synthase A</fullName>
    </alternativeName>
</protein>
<feature type="binding site" evidence="9 12">
    <location>
        <begin position="193"/>
        <end position="195"/>
    </location>
    <ligand>
        <name>FMN</name>
        <dbReference type="ChEBI" id="CHEBI:58210"/>
    </ligand>
</feature>
<feature type="site" description="Interacts with tRNA" evidence="9">
    <location>
        <position position="168"/>
    </location>
</feature>
<feature type="domain" description="DUS-like FMN-binding" evidence="13">
    <location>
        <begin position="1"/>
        <end position="303"/>
    </location>
</feature>
<dbReference type="InterPro" id="IPR035587">
    <property type="entry name" value="DUS-like_FMN-bd"/>
</dbReference>
<proteinExistence type="inferred from homology"/>
<evidence type="ECO:0000256" key="8">
    <source>
        <dbReference type="ARBA" id="ARBA00023002"/>
    </source>
</evidence>
<comment type="catalytic activity">
    <reaction evidence="9">
        <text>5,6-dihydrouridine(20a) in tRNA + NAD(+) = uridine(20a) in tRNA + NADH + H(+)</text>
        <dbReference type="Rhea" id="RHEA:53348"/>
        <dbReference type="Rhea" id="RHEA-COMP:13535"/>
        <dbReference type="Rhea" id="RHEA-COMP:13536"/>
        <dbReference type="ChEBI" id="CHEBI:15378"/>
        <dbReference type="ChEBI" id="CHEBI:57540"/>
        <dbReference type="ChEBI" id="CHEBI:57945"/>
        <dbReference type="ChEBI" id="CHEBI:65315"/>
        <dbReference type="ChEBI" id="CHEBI:74443"/>
    </reaction>
</comment>
<dbReference type="PANTHER" id="PTHR42907:SF1">
    <property type="entry name" value="FMN-LINKED OXIDOREDUCTASES SUPERFAMILY PROTEIN"/>
    <property type="match status" value="1"/>
</dbReference>
<evidence type="ECO:0000256" key="5">
    <source>
        <dbReference type="ARBA" id="ARBA00022694"/>
    </source>
</evidence>
<keyword evidence="2 9" id="KW-0820">tRNA-binding</keyword>
<evidence type="ECO:0000313" key="15">
    <source>
        <dbReference type="Proteomes" id="UP000185999"/>
    </source>
</evidence>
<dbReference type="NCBIfam" id="NF008774">
    <property type="entry name" value="PRK11815.1"/>
    <property type="match status" value="1"/>
</dbReference>
<dbReference type="Gene3D" id="1.20.120.1460">
    <property type="match status" value="1"/>
</dbReference>
<dbReference type="CDD" id="cd02801">
    <property type="entry name" value="DUS_like_FMN"/>
    <property type="match status" value="1"/>
</dbReference>
<evidence type="ECO:0000313" key="14">
    <source>
        <dbReference type="EMBL" id="SIT00420.1"/>
    </source>
</evidence>
<reference evidence="15" key="1">
    <citation type="submission" date="2017-01" db="EMBL/GenBank/DDBJ databases">
        <authorList>
            <person name="Varghese N."/>
            <person name="Submissions S."/>
        </authorList>
    </citation>
    <scope>NUCLEOTIDE SEQUENCE [LARGE SCALE GENOMIC DNA]</scope>
    <source>
        <strain evidence="15">DSM 22306</strain>
    </source>
</reference>
<comment type="cofactor">
    <cofactor evidence="1 9 10 12">
        <name>FMN</name>
        <dbReference type="ChEBI" id="CHEBI:58210"/>
    </cofactor>
</comment>
<feature type="site" description="Interacts with tRNA" evidence="9">
    <location>
        <position position="79"/>
    </location>
</feature>
<evidence type="ECO:0000259" key="13">
    <source>
        <dbReference type="Pfam" id="PF01207"/>
    </source>
</evidence>
<evidence type="ECO:0000256" key="2">
    <source>
        <dbReference type="ARBA" id="ARBA00022555"/>
    </source>
</evidence>
<organism evidence="14 15">
    <name type="scientific">Neptunomonas antarctica</name>
    <dbReference type="NCBI Taxonomy" id="619304"/>
    <lineage>
        <taxon>Bacteria</taxon>
        <taxon>Pseudomonadati</taxon>
        <taxon>Pseudomonadota</taxon>
        <taxon>Gammaproteobacteria</taxon>
        <taxon>Oceanospirillales</taxon>
        <taxon>Oceanospirillaceae</taxon>
        <taxon>Neptunomonas</taxon>
    </lineage>
</organism>
<keyword evidence="7 9" id="KW-0694">RNA-binding</keyword>
<dbReference type="PANTHER" id="PTHR42907">
    <property type="entry name" value="FMN-LINKED OXIDOREDUCTASES SUPERFAMILY PROTEIN"/>
    <property type="match status" value="1"/>
</dbReference>
<dbReference type="Proteomes" id="UP000185999">
    <property type="component" value="Unassembled WGS sequence"/>
</dbReference>
<dbReference type="GO" id="GO:0000049">
    <property type="term" value="F:tRNA binding"/>
    <property type="evidence" value="ECO:0007669"/>
    <property type="project" value="UniProtKB-UniRule"/>
</dbReference>
<keyword evidence="4 9" id="KW-0288">FMN</keyword>
<name>A0A1N7NQ96_9GAMM</name>
<evidence type="ECO:0000256" key="11">
    <source>
        <dbReference type="PIRSR" id="PIRSR006621-1"/>
    </source>
</evidence>
<dbReference type="STRING" id="619304.SAMN05421760_110131"/>
<keyword evidence="15" id="KW-1185">Reference proteome</keyword>
<dbReference type="EC" id="1.3.1.91" evidence="9"/>
<keyword evidence="8 9" id="KW-0560">Oxidoreductase</keyword>
<keyword evidence="12" id="KW-0547">Nucleotide-binding</keyword>
<dbReference type="GO" id="GO:0050660">
    <property type="term" value="F:flavin adenine dinucleotide binding"/>
    <property type="evidence" value="ECO:0007669"/>
    <property type="project" value="InterPro"/>
</dbReference>
<keyword evidence="5 9" id="KW-0819">tRNA processing</keyword>
<feature type="site" description="Interacts with tRNA; defines subfamily-specific binding signature" evidence="9">
    <location>
        <position position="284"/>
    </location>
</feature>
<keyword evidence="3 9" id="KW-0285">Flavoprotein</keyword>
<feature type="binding site" evidence="9 12">
    <location>
        <begin position="215"/>
        <end position="216"/>
    </location>
    <ligand>
        <name>FMN</name>
        <dbReference type="ChEBI" id="CHEBI:58210"/>
    </ligand>
</feature>
<evidence type="ECO:0000256" key="3">
    <source>
        <dbReference type="ARBA" id="ARBA00022630"/>
    </source>
</evidence>
<dbReference type="Pfam" id="PF01207">
    <property type="entry name" value="Dus"/>
    <property type="match status" value="1"/>
</dbReference>
<dbReference type="GO" id="GO:0102264">
    <property type="term" value="F:tRNA-dihydrouridine20 synthase activity"/>
    <property type="evidence" value="ECO:0007669"/>
    <property type="project" value="UniProtKB-EC"/>
</dbReference>
<dbReference type="InterPro" id="IPR018517">
    <property type="entry name" value="tRNA_hU_synthase_CS"/>
</dbReference>
<evidence type="ECO:0000256" key="10">
    <source>
        <dbReference type="PIRNR" id="PIRNR006621"/>
    </source>
</evidence>
<feature type="site" description="Interacts with tRNA; defines subfamily-specific binding signature" evidence="9">
    <location>
        <position position="165"/>
    </location>
</feature>
<feature type="binding site" evidence="9 12">
    <location>
        <position position="153"/>
    </location>
    <ligand>
        <name>FMN</name>
        <dbReference type="ChEBI" id="CHEBI:58210"/>
    </ligand>
</feature>
<dbReference type="PROSITE" id="PS01136">
    <property type="entry name" value="UPF0034"/>
    <property type="match status" value="1"/>
</dbReference>
<evidence type="ECO:0000256" key="1">
    <source>
        <dbReference type="ARBA" id="ARBA00001917"/>
    </source>
</evidence>
<comment type="catalytic activity">
    <reaction evidence="9">
        <text>5,6-dihydrouridine(20) in tRNA + NAD(+) = uridine(20) in tRNA + NADH + H(+)</text>
        <dbReference type="Rhea" id="RHEA:53340"/>
        <dbReference type="Rhea" id="RHEA-COMP:13533"/>
        <dbReference type="Rhea" id="RHEA-COMP:13534"/>
        <dbReference type="ChEBI" id="CHEBI:15378"/>
        <dbReference type="ChEBI" id="CHEBI:57540"/>
        <dbReference type="ChEBI" id="CHEBI:57945"/>
        <dbReference type="ChEBI" id="CHEBI:65315"/>
        <dbReference type="ChEBI" id="CHEBI:74443"/>
        <dbReference type="EC" id="1.3.1.91"/>
    </reaction>
</comment>
<dbReference type="InterPro" id="IPR013785">
    <property type="entry name" value="Aldolase_TIM"/>
</dbReference>
<dbReference type="PIRSF" id="PIRSF006621">
    <property type="entry name" value="Dus"/>
    <property type="match status" value="1"/>
</dbReference>
<dbReference type="HAMAP" id="MF_02041">
    <property type="entry name" value="DusA_subfam"/>
    <property type="match status" value="1"/>
</dbReference>
<feature type="binding site" evidence="9 12">
    <location>
        <position position="121"/>
    </location>
    <ligand>
        <name>FMN</name>
        <dbReference type="ChEBI" id="CHEBI:58210"/>
    </ligand>
</feature>
<accession>A0A1N7NQ96</accession>
<comment type="similarity">
    <text evidence="10">Belongs to the dus family.</text>
</comment>
<feature type="active site" description="Proton donor" evidence="9 11">
    <location>
        <position position="82"/>
    </location>
</feature>
<evidence type="ECO:0000256" key="4">
    <source>
        <dbReference type="ARBA" id="ARBA00022643"/>
    </source>
</evidence>
<evidence type="ECO:0000256" key="9">
    <source>
        <dbReference type="HAMAP-Rule" id="MF_02041"/>
    </source>
</evidence>
<keyword evidence="6 9" id="KW-0521">NADP</keyword>
<dbReference type="InterPro" id="IPR004653">
    <property type="entry name" value="DusA"/>
</dbReference>
<dbReference type="Gene3D" id="3.20.20.70">
    <property type="entry name" value="Aldolase class I"/>
    <property type="match status" value="1"/>
</dbReference>
<dbReference type="SUPFAM" id="SSF51395">
    <property type="entry name" value="FMN-linked oxidoreductases"/>
    <property type="match status" value="1"/>
</dbReference>